<feature type="domain" description="LysM" evidence="3">
    <location>
        <begin position="54"/>
        <end position="98"/>
    </location>
</feature>
<comment type="similarity">
    <text evidence="1">Belongs to the E.coli NlpD/Haemophilus LppB family.</text>
</comment>
<evidence type="ECO:0000313" key="4">
    <source>
        <dbReference type="EMBL" id="KTD21568.1"/>
    </source>
</evidence>
<dbReference type="PATRIC" id="fig|45068.5.peg.781"/>
<dbReference type="Pfam" id="PF01551">
    <property type="entry name" value="Peptidase_M23"/>
    <property type="match status" value="1"/>
</dbReference>
<dbReference type="InterPro" id="IPR016047">
    <property type="entry name" value="M23ase_b-sheet_dom"/>
</dbReference>
<dbReference type="InterPro" id="IPR011055">
    <property type="entry name" value="Dup_hybrid_motif"/>
</dbReference>
<dbReference type="GO" id="GO:0004222">
    <property type="term" value="F:metalloendopeptidase activity"/>
    <property type="evidence" value="ECO:0007669"/>
    <property type="project" value="TreeGrafter"/>
</dbReference>
<dbReference type="Pfam" id="PF01476">
    <property type="entry name" value="LysM"/>
    <property type="match status" value="1"/>
</dbReference>
<evidence type="ECO:0000256" key="1">
    <source>
        <dbReference type="ARBA" id="ARBA00038420"/>
    </source>
</evidence>
<dbReference type="CDD" id="cd00118">
    <property type="entry name" value="LysM"/>
    <property type="match status" value="1"/>
</dbReference>
<gene>
    <name evidence="4" type="ORF">Llon_0733</name>
</gene>
<dbReference type="PANTHER" id="PTHR21666">
    <property type="entry name" value="PEPTIDASE-RELATED"/>
    <property type="match status" value="1"/>
</dbReference>
<sequence length="274" mass="30595">MMACRLDGYHRRHFFYPSVSMFFCLALLLCGCGQREGLAPVVELNWKTASIRPKQHVVRRGETLYAIAFRYDLDYRRLAAINHLQSPYLLQVGQKIKLIQAIEPSRKTKSAKRITRPYTPKPVVPSKNRVKPQVLAQKATGKTRKNSQMTAQPGGWIWPAQGKVMTYYAPLLGKKGIDIAGKKGDKIHAARGGIVAYAGDGLPGYGNLIIIKHGDHYLTAYANNLRNLVKEGETVRAGQAIAEMGLVGRRFWGLHFEIRKAGKPVNPLNHLKLG</sequence>
<evidence type="ECO:0000259" key="3">
    <source>
        <dbReference type="PROSITE" id="PS51782"/>
    </source>
</evidence>
<dbReference type="GO" id="GO:0009279">
    <property type="term" value="C:cell outer membrane"/>
    <property type="evidence" value="ECO:0007669"/>
    <property type="project" value="TreeGrafter"/>
</dbReference>
<keyword evidence="5" id="KW-1185">Reference proteome</keyword>
<dbReference type="EMBL" id="LNYK01000014">
    <property type="protein sequence ID" value="KTD21568.1"/>
    <property type="molecule type" value="Genomic_DNA"/>
</dbReference>
<dbReference type="PROSITE" id="PS51782">
    <property type="entry name" value="LYSM"/>
    <property type="match status" value="1"/>
</dbReference>
<evidence type="ECO:0000313" key="5">
    <source>
        <dbReference type="Proteomes" id="UP000054997"/>
    </source>
</evidence>
<dbReference type="PROSITE" id="PS51257">
    <property type="entry name" value="PROKAR_LIPOPROTEIN"/>
    <property type="match status" value="1"/>
</dbReference>
<dbReference type="InterPro" id="IPR050570">
    <property type="entry name" value="Cell_wall_metabolism_enzyme"/>
</dbReference>
<protein>
    <recommendedName>
        <fullName evidence="3">LysM domain-containing protein</fullName>
    </recommendedName>
</protein>
<dbReference type="CDD" id="cd12797">
    <property type="entry name" value="M23_peptidase"/>
    <property type="match status" value="1"/>
</dbReference>
<dbReference type="Proteomes" id="UP000054997">
    <property type="component" value="Unassembled WGS sequence"/>
</dbReference>
<proteinExistence type="inferred from homology"/>
<dbReference type="SMART" id="SM00257">
    <property type="entry name" value="LysM"/>
    <property type="match status" value="1"/>
</dbReference>
<name>A0A0W0VN22_9GAMM</name>
<dbReference type="AlphaFoldDB" id="A0A0W0VN22"/>
<reference evidence="4 5" key="1">
    <citation type="submission" date="2015-11" db="EMBL/GenBank/DDBJ databases">
        <title>Genomic analysis of 38 Legionella species identifies large and diverse effector repertoires.</title>
        <authorList>
            <person name="Burstein D."/>
            <person name="Amaro F."/>
            <person name="Zusman T."/>
            <person name="Lifshitz Z."/>
            <person name="Cohen O."/>
            <person name="Gilbert J.A."/>
            <person name="Pupko T."/>
            <person name="Shuman H.A."/>
            <person name="Segal G."/>
        </authorList>
    </citation>
    <scope>NUCLEOTIDE SEQUENCE [LARGE SCALE GENOMIC DNA]</scope>
    <source>
        <strain evidence="4 5">ATCC 49505</strain>
    </source>
</reference>
<feature type="region of interest" description="Disordered" evidence="2">
    <location>
        <begin position="110"/>
        <end position="152"/>
    </location>
</feature>
<dbReference type="InterPro" id="IPR036779">
    <property type="entry name" value="LysM_dom_sf"/>
</dbReference>
<dbReference type="Gene3D" id="2.70.70.10">
    <property type="entry name" value="Glucose Permease (Domain IIA)"/>
    <property type="match status" value="1"/>
</dbReference>
<dbReference type="InterPro" id="IPR018392">
    <property type="entry name" value="LysM"/>
</dbReference>
<dbReference type="SUPFAM" id="SSF51261">
    <property type="entry name" value="Duplicated hybrid motif"/>
    <property type="match status" value="1"/>
</dbReference>
<dbReference type="GO" id="GO:0032153">
    <property type="term" value="C:cell division site"/>
    <property type="evidence" value="ECO:0007669"/>
    <property type="project" value="TreeGrafter"/>
</dbReference>
<comment type="caution">
    <text evidence="4">The sequence shown here is derived from an EMBL/GenBank/DDBJ whole genome shotgun (WGS) entry which is preliminary data.</text>
</comment>
<dbReference type="RefSeq" id="WP_244599588.1">
    <property type="nucleotide sequence ID" value="NZ_CAAAHZ010000004.1"/>
</dbReference>
<dbReference type="PANTHER" id="PTHR21666:SF263">
    <property type="entry name" value="MUREIN HYDROLASE ACTIVATOR NLPD"/>
    <property type="match status" value="1"/>
</dbReference>
<accession>A0A0W0VN22</accession>
<evidence type="ECO:0000256" key="2">
    <source>
        <dbReference type="SAM" id="MobiDB-lite"/>
    </source>
</evidence>
<organism evidence="4 5">
    <name type="scientific">Legionella londiniensis</name>
    <dbReference type="NCBI Taxonomy" id="45068"/>
    <lineage>
        <taxon>Bacteria</taxon>
        <taxon>Pseudomonadati</taxon>
        <taxon>Pseudomonadota</taxon>
        <taxon>Gammaproteobacteria</taxon>
        <taxon>Legionellales</taxon>
        <taxon>Legionellaceae</taxon>
        <taxon>Legionella</taxon>
    </lineage>
</organism>
<dbReference type="Gene3D" id="3.10.350.10">
    <property type="entry name" value="LysM domain"/>
    <property type="match status" value="1"/>
</dbReference>
<dbReference type="STRING" id="45068.Llon_0733"/>